<evidence type="ECO:0000256" key="7">
    <source>
        <dbReference type="ARBA" id="ARBA00022729"/>
    </source>
</evidence>
<evidence type="ECO:0000256" key="11">
    <source>
        <dbReference type="ARBA" id="ARBA00023136"/>
    </source>
</evidence>
<dbReference type="RefSeq" id="WP_026879016.1">
    <property type="nucleotide sequence ID" value="NZ_AZOD01000018.1"/>
</dbReference>
<dbReference type="InterPro" id="IPR019554">
    <property type="entry name" value="Soluble_ligand-bd"/>
</dbReference>
<evidence type="ECO:0000313" key="18">
    <source>
        <dbReference type="EMBL" id="WZW87162.1"/>
    </source>
</evidence>
<keyword evidence="11" id="KW-0472">Membrane</keyword>
<sequence>MIRPLTFEYHAQIKKVLQISLLLIPFVVVGCSGTFSAAGPRAGAIINHSNKSVEGAPILEGGYQFVELKPTTVTAFMRPKTTQLKSTVSKPVIPELRLTAGDVIRVMISDSAEDGALFAPLATGGTVFEKVRLNSQGIISLPYVGMVNLKGLTVMQAEAKVRDQLKRYVSDPQVFINITGDLGGSILVAGDVNKPGRYSTLEGPLTLLDAVNLAGGPKLEPYLVDVVVRNGQQVHRYNYEDLLNGMNHPIAANTEVVVERARKRFTAMGAVQNPGLHDLPSKSPTLLDVLGTIGGLNEQKANATGIFIFRLSDGMTFDPKTNVITAKEKPIVFQLNMKDPTALFVAQQFLVQPEDAIYVTNAATYEFQKLISPIIQVLVLGNAVSK</sequence>
<keyword evidence="9" id="KW-0406">Ion transport</keyword>
<dbReference type="Pfam" id="PF22461">
    <property type="entry name" value="SLBB_2"/>
    <property type="match status" value="1"/>
</dbReference>
<evidence type="ECO:0000259" key="15">
    <source>
        <dbReference type="Pfam" id="PF02563"/>
    </source>
</evidence>
<dbReference type="Gene3D" id="3.30.1950.10">
    <property type="entry name" value="wza like domain"/>
    <property type="match status" value="1"/>
</dbReference>
<keyword evidence="6" id="KW-0812">Transmembrane</keyword>
<comment type="subcellular location">
    <subcellularLocation>
        <location evidence="1">Cell outer membrane</location>
        <topology evidence="1">Multi-pass membrane protein</topology>
    </subcellularLocation>
</comment>
<feature type="domain" description="Polysaccharide export protein N-terminal" evidence="15">
    <location>
        <begin position="94"/>
        <end position="178"/>
    </location>
</feature>
<organism evidence="18 19">
    <name type="scientific">Ignatzschineria larvae DSM 13226</name>
    <dbReference type="NCBI Taxonomy" id="1111732"/>
    <lineage>
        <taxon>Bacteria</taxon>
        <taxon>Pseudomonadati</taxon>
        <taxon>Pseudomonadota</taxon>
        <taxon>Gammaproteobacteria</taxon>
        <taxon>Cardiobacteriales</taxon>
        <taxon>Ignatzschineriaceae</taxon>
        <taxon>Ignatzschineria</taxon>
    </lineage>
</organism>
<keyword evidence="19" id="KW-1185">Reference proteome</keyword>
<evidence type="ECO:0000256" key="12">
    <source>
        <dbReference type="ARBA" id="ARBA00023139"/>
    </source>
</evidence>
<evidence type="ECO:0000259" key="16">
    <source>
        <dbReference type="Pfam" id="PF10531"/>
    </source>
</evidence>
<proteinExistence type="inferred from homology"/>
<dbReference type="PROSITE" id="PS51257">
    <property type="entry name" value="PROKAR_LIPOPROTEIN"/>
    <property type="match status" value="1"/>
</dbReference>
<gene>
    <name evidence="18" type="ORF">WMO13_07195</name>
</gene>
<keyword evidence="8" id="KW-0625">Polysaccharide transport</keyword>
<keyword evidence="4" id="KW-1134">Transmembrane beta strand</keyword>
<feature type="domain" description="SLBB" evidence="17">
    <location>
        <begin position="263"/>
        <end position="359"/>
    </location>
</feature>
<name>A0ABZ3BXQ9_9GAMM</name>
<evidence type="ECO:0000256" key="9">
    <source>
        <dbReference type="ARBA" id="ARBA00023065"/>
    </source>
</evidence>
<dbReference type="PANTHER" id="PTHR33619:SF3">
    <property type="entry name" value="POLYSACCHARIDE EXPORT PROTEIN GFCE-RELATED"/>
    <property type="match status" value="1"/>
</dbReference>
<reference evidence="18 19" key="1">
    <citation type="submission" date="2024-03" db="EMBL/GenBank/DDBJ databases">
        <title>Complete Genome Sequence and Annotation of Ignatzschineria larvae DSM 13226.</title>
        <authorList>
            <person name="Cantrell E."/>
            <person name="Burcham Z.M."/>
        </authorList>
    </citation>
    <scope>NUCLEOTIDE SEQUENCE [LARGE SCALE GENOMIC DNA]</scope>
    <source>
        <strain evidence="18 19">DSM 13226</strain>
    </source>
</reference>
<keyword evidence="7" id="KW-0732">Signal</keyword>
<dbReference type="Pfam" id="PF02563">
    <property type="entry name" value="Poly_export"/>
    <property type="match status" value="1"/>
</dbReference>
<comment type="similarity">
    <text evidence="2">Belongs to the BexD/CtrA/VexA family.</text>
</comment>
<evidence type="ECO:0000256" key="6">
    <source>
        <dbReference type="ARBA" id="ARBA00022692"/>
    </source>
</evidence>
<keyword evidence="3" id="KW-0813">Transport</keyword>
<evidence type="ECO:0000256" key="8">
    <source>
        <dbReference type="ARBA" id="ARBA00023047"/>
    </source>
</evidence>
<accession>A0ABZ3BXQ9</accession>
<evidence type="ECO:0000259" key="17">
    <source>
        <dbReference type="Pfam" id="PF22461"/>
    </source>
</evidence>
<evidence type="ECO:0000256" key="13">
    <source>
        <dbReference type="ARBA" id="ARBA00023237"/>
    </source>
</evidence>
<dbReference type="Proteomes" id="UP001449178">
    <property type="component" value="Chromosome"/>
</dbReference>
<dbReference type="InterPro" id="IPR049712">
    <property type="entry name" value="Poly_export"/>
</dbReference>
<keyword evidence="5" id="KW-0762">Sugar transport</keyword>
<evidence type="ECO:0000313" key="19">
    <source>
        <dbReference type="Proteomes" id="UP001449178"/>
    </source>
</evidence>
<dbReference type="InterPro" id="IPR003715">
    <property type="entry name" value="Poly_export_N"/>
</dbReference>
<evidence type="ECO:0000256" key="5">
    <source>
        <dbReference type="ARBA" id="ARBA00022597"/>
    </source>
</evidence>
<dbReference type="PANTHER" id="PTHR33619">
    <property type="entry name" value="POLYSACCHARIDE EXPORT PROTEIN GFCE-RELATED"/>
    <property type="match status" value="1"/>
</dbReference>
<feature type="domain" description="Soluble ligand binding" evidence="16">
    <location>
        <begin position="188"/>
        <end position="231"/>
    </location>
</feature>
<protein>
    <submittedName>
        <fullName evidence="18">Polysaccharide biosynthesis/export family protein</fullName>
    </submittedName>
</protein>
<keyword evidence="12" id="KW-0564">Palmitate</keyword>
<evidence type="ECO:0000256" key="3">
    <source>
        <dbReference type="ARBA" id="ARBA00022448"/>
    </source>
</evidence>
<dbReference type="Pfam" id="PF10531">
    <property type="entry name" value="SLBB"/>
    <property type="match status" value="1"/>
</dbReference>
<dbReference type="InterPro" id="IPR054765">
    <property type="entry name" value="SLBB_dom"/>
</dbReference>
<dbReference type="Gene3D" id="3.10.560.10">
    <property type="entry name" value="Outer membrane lipoprotein wza domain like"/>
    <property type="match status" value="2"/>
</dbReference>
<keyword evidence="14" id="KW-0449">Lipoprotein</keyword>
<dbReference type="EMBL" id="CP150637">
    <property type="protein sequence ID" value="WZW87162.1"/>
    <property type="molecule type" value="Genomic_DNA"/>
</dbReference>
<keyword evidence="13" id="KW-0998">Cell outer membrane</keyword>
<evidence type="ECO:0000256" key="14">
    <source>
        <dbReference type="ARBA" id="ARBA00023288"/>
    </source>
</evidence>
<evidence type="ECO:0000256" key="10">
    <source>
        <dbReference type="ARBA" id="ARBA00023114"/>
    </source>
</evidence>
<evidence type="ECO:0000256" key="2">
    <source>
        <dbReference type="ARBA" id="ARBA00009450"/>
    </source>
</evidence>
<evidence type="ECO:0000256" key="4">
    <source>
        <dbReference type="ARBA" id="ARBA00022452"/>
    </source>
</evidence>
<evidence type="ECO:0000256" key="1">
    <source>
        <dbReference type="ARBA" id="ARBA00004571"/>
    </source>
</evidence>
<keyword evidence="10" id="KW-0626">Porin</keyword>